<dbReference type="AlphaFoldDB" id="Q2HCH8"/>
<keyword evidence="4" id="KW-1185">Reference proteome</keyword>
<feature type="compositionally biased region" description="Low complexity" evidence="1">
    <location>
        <begin position="403"/>
        <end position="420"/>
    </location>
</feature>
<keyword evidence="2" id="KW-1133">Transmembrane helix</keyword>
<dbReference type="VEuPathDB" id="FungiDB:CHGG_02076"/>
<feature type="transmembrane region" description="Helical" evidence="2">
    <location>
        <begin position="172"/>
        <end position="190"/>
    </location>
</feature>
<feature type="compositionally biased region" description="Basic and acidic residues" evidence="1">
    <location>
        <begin position="430"/>
        <end position="444"/>
    </location>
</feature>
<dbReference type="PANTHER" id="PTHR37577:SF1">
    <property type="entry name" value="INTEGRAL MEMBRANE PROTEIN"/>
    <property type="match status" value="1"/>
</dbReference>
<organism evidence="3 4">
    <name type="scientific">Chaetomium globosum (strain ATCC 6205 / CBS 148.51 / DSM 1962 / NBRC 6347 / NRRL 1970)</name>
    <name type="common">Soil fungus</name>
    <dbReference type="NCBI Taxonomy" id="306901"/>
    <lineage>
        <taxon>Eukaryota</taxon>
        <taxon>Fungi</taxon>
        <taxon>Dikarya</taxon>
        <taxon>Ascomycota</taxon>
        <taxon>Pezizomycotina</taxon>
        <taxon>Sordariomycetes</taxon>
        <taxon>Sordariomycetidae</taxon>
        <taxon>Sordariales</taxon>
        <taxon>Chaetomiaceae</taxon>
        <taxon>Chaetomium</taxon>
    </lineage>
</organism>
<name>Q2HCH8_CHAGB</name>
<feature type="region of interest" description="Disordered" evidence="1">
    <location>
        <begin position="466"/>
        <end position="486"/>
    </location>
</feature>
<dbReference type="HOGENOM" id="CLU_310561_0_0_1"/>
<evidence type="ECO:0000256" key="1">
    <source>
        <dbReference type="SAM" id="MobiDB-lite"/>
    </source>
</evidence>
<evidence type="ECO:0000313" key="3">
    <source>
        <dbReference type="EMBL" id="EAQ93841.1"/>
    </source>
</evidence>
<dbReference type="eggNOG" id="ENOG502S8FX">
    <property type="taxonomic scope" value="Eukaryota"/>
</dbReference>
<sequence>MGAYVSSANCAARHGITPNCNVVLSEDNTTAVSLGGIEMGQFPGDPDIAGAGVLGAFLCVTVASLLLSIASSAWWSAKNIFGVVNRLTREEKAIKNWQISIAGIVEALVITCSDQQVFTGGAYAITLRYAKACSISAYHYNIVANILLVTCATHLMAVTVARHYWQHPYVGVLRITVTTLVFVITGVLLSNQGSGSLGFPTEIPSYTDQYSPMLLPAACFQTGDYTFDKEIKKAVKAGSATAFFTGQIHGWTNYLIMFLFYLIAVGVSLGRVIRRGMGRNGRRKRFVAGLKKVFPFLFVIKRFFYAIFGLYLLAGIALSSWTVANAAIYVLRLRSWVDRSGWIQLSNNGNPENDPSTFGQLVPVLLMSLTRGSTLANDGPRRLENACRCHSACNHRRDSDLNSHSPSRSPSPSTRTHYSTISTANACSMHECDGSRSDGRHDGLYDYPYNNDKHKTEPVVGIRQVEEEEEEAEPVNIDIDDGPNRGHDHPPTYGQTYGGHGFGPVERSSVDIGISGDQRRWTTPAGGMCYAEVAVVTSPFANLTPIYEVDPDADVLLIVSGTPSNQALTPQDGLGIRLNGPNEQDNSRHVTSTAQSGLRIKVSSRHLALASRVFKNKLHFGIAKGARQSDGRCPRPWTYETLAQIALVVDRFQLYDAVEVYADRWITNLETSQPDTVDNDPIPWIYISHIFRHAAIFKAATKLAAARSTGPIPTYGLLICEKIIQNINTTRTALLTRTLTHLHTTLDTLASTPTPSPSQSAPSSSPPTASTTNAQLLGELIQALHPHRLVWPRPTAPFPGVSFTTVAAAVEGGLAGHRRREREQKREKERAARLAVEVEPWYMRKASAAGSGSVKGGDGLWSGGAEGARPGWGVVGGIQLPITPAASPEPVYAAGGRGFEGGVGKGGGDGDGGGEVREVVLGLVGLARFGDEVNGLVLEGKLGYLLY</sequence>
<evidence type="ECO:0000313" key="4">
    <source>
        <dbReference type="Proteomes" id="UP000001056"/>
    </source>
</evidence>
<feature type="transmembrane region" description="Helical" evidence="2">
    <location>
        <begin position="293"/>
        <end position="314"/>
    </location>
</feature>
<feature type="compositionally biased region" description="Acidic residues" evidence="1">
    <location>
        <begin position="466"/>
        <end position="481"/>
    </location>
</feature>
<accession>Q2HCH8</accession>
<protein>
    <submittedName>
        <fullName evidence="3">Uncharacterized protein</fullName>
    </submittedName>
</protein>
<feature type="transmembrane region" description="Helical" evidence="2">
    <location>
        <begin position="254"/>
        <end position="273"/>
    </location>
</feature>
<dbReference type="InParanoid" id="Q2HCH8"/>
<reference evidence="3" key="2">
    <citation type="submission" date="2006-02" db="EMBL/GenBank/DDBJ databases">
        <title>Annotation of the Chaetomium globosum CBS 148.51 Genome.</title>
        <authorList>
            <consortium name="The Broad Institute Genome Sequencing Platform"/>
            <person name="Birren B."/>
            <person name="Lander E."/>
            <person name="Galagan J."/>
            <person name="Devon K."/>
            <person name="Nusbaum C."/>
            <person name="Ma L.-J."/>
            <person name="Jaffe D."/>
            <person name="Butler J."/>
            <person name="Alvarez P."/>
            <person name="Gnerre S."/>
            <person name="Grabherr M."/>
            <person name="Kleber M."/>
            <person name="Mauceli E."/>
            <person name="Brockman W."/>
            <person name="Rounsley S."/>
            <person name="Young S."/>
            <person name="LaButti K."/>
            <person name="Pushparaj V."/>
            <person name="DeCaprio D."/>
            <person name="Crawford M."/>
            <person name="Koehrsen M."/>
            <person name="Engels R."/>
            <person name="Montgomery P."/>
            <person name="Pearson M."/>
            <person name="Howarth C."/>
            <person name="Kodira C."/>
            <person name="Yandava C."/>
            <person name="Zeng Q."/>
            <person name="Alvarado L."/>
            <person name="Oleary S."/>
            <person name="Untereiner W."/>
        </authorList>
    </citation>
    <scope>NUCLEOTIDE SEQUENCE</scope>
    <source>
        <strain evidence="3">CBS 148.51</strain>
    </source>
</reference>
<dbReference type="Proteomes" id="UP000001056">
    <property type="component" value="Unassembled WGS sequence"/>
</dbReference>
<feature type="region of interest" description="Disordered" evidence="1">
    <location>
        <begin position="748"/>
        <end position="771"/>
    </location>
</feature>
<evidence type="ECO:0000256" key="2">
    <source>
        <dbReference type="SAM" id="Phobius"/>
    </source>
</evidence>
<dbReference type="STRING" id="306901.Q2HCH8"/>
<gene>
    <name evidence="3" type="ORF">CHGG_02076</name>
</gene>
<feature type="transmembrane region" description="Helical" evidence="2">
    <location>
        <begin position="48"/>
        <end position="75"/>
    </location>
</feature>
<keyword evidence="2" id="KW-0812">Transmembrane</keyword>
<feature type="region of interest" description="Disordered" evidence="1">
    <location>
        <begin position="396"/>
        <end position="452"/>
    </location>
</feature>
<dbReference type="RefSeq" id="XP_001221297.1">
    <property type="nucleotide sequence ID" value="XM_001221296.1"/>
</dbReference>
<reference evidence="3" key="1">
    <citation type="submission" date="2005-03" db="EMBL/GenBank/DDBJ databases">
        <authorList>
            <person name="Giovannoni S.J."/>
            <person name="Cho J.-C."/>
            <person name="Ferriera S."/>
            <person name="Johnson J."/>
            <person name="Kravitz S."/>
            <person name="Halpern A."/>
            <person name="Remington K."/>
            <person name="Beeson K."/>
            <person name="Tran B."/>
            <person name="Rogers Y.-H."/>
            <person name="Friedman R."/>
            <person name="Venter J.C."/>
        </authorList>
    </citation>
    <scope>NUCLEOTIDE SEQUENCE</scope>
    <source>
        <strain evidence="3">CBS 148.51</strain>
    </source>
</reference>
<dbReference type="InterPro" id="IPR053018">
    <property type="entry name" value="Elsinochrome_Biosynth-Asso"/>
</dbReference>
<proteinExistence type="predicted"/>
<dbReference type="GeneID" id="4386744"/>
<dbReference type="OrthoDB" id="5427664at2759"/>
<dbReference type="PANTHER" id="PTHR37577">
    <property type="entry name" value="INTEGRAL MEMBRANE PROTEIN"/>
    <property type="match status" value="1"/>
</dbReference>
<keyword evidence="2" id="KW-0472">Membrane</keyword>
<dbReference type="EMBL" id="CH408029">
    <property type="protein sequence ID" value="EAQ93841.1"/>
    <property type="molecule type" value="Genomic_DNA"/>
</dbReference>